<dbReference type="EMBL" id="BAABAB010000014">
    <property type="protein sequence ID" value="GAA3617433.1"/>
    <property type="molecule type" value="Genomic_DNA"/>
</dbReference>
<dbReference type="Proteomes" id="UP001501490">
    <property type="component" value="Unassembled WGS sequence"/>
</dbReference>
<reference evidence="2" key="1">
    <citation type="journal article" date="2019" name="Int. J. Syst. Evol. Microbiol.">
        <title>The Global Catalogue of Microorganisms (GCM) 10K type strain sequencing project: providing services to taxonomists for standard genome sequencing and annotation.</title>
        <authorList>
            <consortium name="The Broad Institute Genomics Platform"/>
            <consortium name="The Broad Institute Genome Sequencing Center for Infectious Disease"/>
            <person name="Wu L."/>
            <person name="Ma J."/>
        </authorList>
    </citation>
    <scope>NUCLEOTIDE SEQUENCE [LARGE SCALE GENOMIC DNA]</scope>
    <source>
        <strain evidence="2">JCM 16929</strain>
    </source>
</reference>
<sequence>MPEYEQVEFASVAELRRWLAENHAMSAGVWAVYGKKNAGERWIPYEQVVRQALCFGWVDIRGRGLDETRTQMLLTPRRAKSSWGAPNRRRVAELEAEGLMAEAGRAAVEAAKAGGTWEPPA</sequence>
<keyword evidence="2" id="KW-1185">Reference proteome</keyword>
<dbReference type="RefSeq" id="WP_344803871.1">
    <property type="nucleotide sequence ID" value="NZ_BAABAB010000014.1"/>
</dbReference>
<comment type="caution">
    <text evidence="1">The sequence shown here is derived from an EMBL/GenBank/DDBJ whole genome shotgun (WGS) entry which is preliminary data.</text>
</comment>
<evidence type="ECO:0000313" key="1">
    <source>
        <dbReference type="EMBL" id="GAA3617433.1"/>
    </source>
</evidence>
<evidence type="ECO:0008006" key="3">
    <source>
        <dbReference type="Google" id="ProtNLM"/>
    </source>
</evidence>
<protein>
    <recommendedName>
        <fullName evidence="3">Bacteriocin-protection, YdeI or OmpD-Associated</fullName>
    </recommendedName>
</protein>
<accession>A0ABP6ZR68</accession>
<organism evidence="1 2">
    <name type="scientific">Microlunatus ginsengisoli</name>
    <dbReference type="NCBI Taxonomy" id="363863"/>
    <lineage>
        <taxon>Bacteria</taxon>
        <taxon>Bacillati</taxon>
        <taxon>Actinomycetota</taxon>
        <taxon>Actinomycetes</taxon>
        <taxon>Propionibacteriales</taxon>
        <taxon>Propionibacteriaceae</taxon>
        <taxon>Microlunatus</taxon>
    </lineage>
</organism>
<gene>
    <name evidence="1" type="ORF">GCM10022236_19510</name>
</gene>
<evidence type="ECO:0000313" key="2">
    <source>
        <dbReference type="Proteomes" id="UP001501490"/>
    </source>
</evidence>
<name>A0ABP6ZR68_9ACTN</name>
<proteinExistence type="predicted"/>